<dbReference type="GO" id="GO:0016020">
    <property type="term" value="C:membrane"/>
    <property type="evidence" value="ECO:0007669"/>
    <property type="project" value="UniProtKB-SubCell"/>
</dbReference>
<feature type="compositionally biased region" description="Basic and acidic residues" evidence="6">
    <location>
        <begin position="64"/>
        <end position="80"/>
    </location>
</feature>
<dbReference type="InterPro" id="IPR018247">
    <property type="entry name" value="EF_Hand_1_Ca_BS"/>
</dbReference>
<dbReference type="Proteomes" id="UP000077684">
    <property type="component" value="Unassembled WGS sequence"/>
</dbReference>
<feature type="compositionally biased region" description="Basic residues" evidence="6">
    <location>
        <begin position="450"/>
        <end position="470"/>
    </location>
</feature>
<feature type="transmembrane region" description="Helical" evidence="7">
    <location>
        <begin position="681"/>
        <end position="700"/>
    </location>
</feature>
<dbReference type="PANTHER" id="PTHR31323:SF11">
    <property type="entry name" value="EF-HAND DOMAIN-CONTAINING PROTEIN"/>
    <property type="match status" value="1"/>
</dbReference>
<keyword evidence="10" id="KW-1185">Reference proteome</keyword>
<dbReference type="Gene3D" id="2.30.30.60">
    <property type="match status" value="1"/>
</dbReference>
<dbReference type="InterPro" id="IPR058650">
    <property type="entry name" value="Msy1/2-like"/>
</dbReference>
<proteinExistence type="predicted"/>
<dbReference type="FunFam" id="2.30.30.60:FF:000006">
    <property type="entry name" value="Predicted mechanosensitive ion channel"/>
    <property type="match status" value="1"/>
</dbReference>
<feature type="compositionally biased region" description="Polar residues" evidence="6">
    <location>
        <begin position="81"/>
        <end position="104"/>
    </location>
</feature>
<dbReference type="GO" id="GO:0005262">
    <property type="term" value="F:calcium channel activity"/>
    <property type="evidence" value="ECO:0007669"/>
    <property type="project" value="TreeGrafter"/>
</dbReference>
<feature type="transmembrane region" description="Helical" evidence="7">
    <location>
        <begin position="170"/>
        <end position="192"/>
    </location>
</feature>
<dbReference type="InterPro" id="IPR006685">
    <property type="entry name" value="MscS_channel_2nd"/>
</dbReference>
<dbReference type="GO" id="GO:0006874">
    <property type="term" value="P:intracellular calcium ion homeostasis"/>
    <property type="evidence" value="ECO:0007669"/>
    <property type="project" value="TreeGrafter"/>
</dbReference>
<evidence type="ECO:0000256" key="3">
    <source>
        <dbReference type="ARBA" id="ARBA00022837"/>
    </source>
</evidence>
<feature type="compositionally biased region" description="Polar residues" evidence="6">
    <location>
        <begin position="486"/>
        <end position="495"/>
    </location>
</feature>
<dbReference type="InterPro" id="IPR011992">
    <property type="entry name" value="EF-hand-dom_pair"/>
</dbReference>
<comment type="caution">
    <text evidence="9">The sequence shown here is derived from an EMBL/GenBank/DDBJ whole genome shotgun (WGS) entry which is preliminary data.</text>
</comment>
<evidence type="ECO:0000256" key="6">
    <source>
        <dbReference type="SAM" id="MobiDB-lite"/>
    </source>
</evidence>
<feature type="transmembrane region" description="Helical" evidence="7">
    <location>
        <begin position="656"/>
        <end position="675"/>
    </location>
</feature>
<comment type="subcellular location">
    <subcellularLocation>
        <location evidence="1">Membrane</location>
    </subcellularLocation>
</comment>
<organism evidence="9 10">
    <name type="scientific">Tilletia controversa</name>
    <name type="common">dwarf bunt fungus</name>
    <dbReference type="NCBI Taxonomy" id="13291"/>
    <lineage>
        <taxon>Eukaryota</taxon>
        <taxon>Fungi</taxon>
        <taxon>Dikarya</taxon>
        <taxon>Basidiomycota</taxon>
        <taxon>Ustilaginomycotina</taxon>
        <taxon>Exobasidiomycetes</taxon>
        <taxon>Tilletiales</taxon>
        <taxon>Tilletiaceae</taxon>
        <taxon>Tilletia</taxon>
    </lineage>
</organism>
<dbReference type="SUPFAM" id="SSF47473">
    <property type="entry name" value="EF-hand"/>
    <property type="match status" value="1"/>
</dbReference>
<feature type="compositionally biased region" description="Basic residues" evidence="6">
    <location>
        <begin position="518"/>
        <end position="527"/>
    </location>
</feature>
<name>A0A8X7SV29_9BASI</name>
<keyword evidence="3" id="KW-0106">Calcium</keyword>
<evidence type="ECO:0000256" key="7">
    <source>
        <dbReference type="SAM" id="Phobius"/>
    </source>
</evidence>
<gene>
    <name evidence="9" type="ORF">A4X06_0g6334</name>
</gene>
<keyword evidence="4 7" id="KW-1133">Transmembrane helix</keyword>
<keyword evidence="5 7" id="KW-0472">Membrane</keyword>
<dbReference type="Gene3D" id="1.10.238.10">
    <property type="entry name" value="EF-hand"/>
    <property type="match status" value="1"/>
</dbReference>
<feature type="compositionally biased region" description="Basic and acidic residues" evidence="6">
    <location>
        <begin position="28"/>
        <end position="42"/>
    </location>
</feature>
<feature type="transmembrane region" description="Helical" evidence="7">
    <location>
        <begin position="250"/>
        <end position="269"/>
    </location>
</feature>
<dbReference type="InterPro" id="IPR010920">
    <property type="entry name" value="LSM_dom_sf"/>
</dbReference>
<keyword evidence="2 7" id="KW-0812">Transmembrane</keyword>
<sequence length="921" mass="102227">MASQGLAVPGGREALTRDSSTSSMPIDPPEHSPKHHHDDPDNLPRPVRQPTFGDPNLPELGTEQDEKTELQKKFEREQERTSQQAPRIPQGSSAMQSGYSSATMSTDSDVSFDWDDTDSALSDDNDSDVPTSKQLAATGGLGGGRKKNIRARRGRAVYLSCMQLARPVRFALLGFLGTAIALVPFIVAITAFKSNPAYGQIAMWSVWIAIIYSASCATFLVLDFVPSLIMRLAIAVYGRAPEVFKTQVELLTATLFYLKLVLCVAWAWISLGGTLALAFSHQPRPSYFVWVNRTIASLFGTALILFFEKILLQIVAITFHKTAHKDRLQKNLIALKALDRLHESKYIVQERSRRDRQSGTWGGPSGSRSGTPLWGKTFAFGSSRPPSPGANVALGANNTQHSSRKPSRDGLGEYFSPKPEHTSTDASPSAPGENTITYPPTTLQAEQNEHHHHHHHHHRPHIVHHHKKKSSVGEPHQHGHSRSRSHPLQNETTFSPPVENESEKTQEQQPSLATAGHKERKAARRAKITQQVQEVISMATMKDSKLYARSRRLGSQQSARKLAKKLFNNLNAASSHSYGGSTFGFGAEKRTFLTADDFVPYFKTEAEAREAFVLFDADGNGDLSKREMREAVQRIYKERRTLSVALKDSSSALGKLDLVLQCIGFAVVVFVWLLVFNKDQTIQNLVPASTFILGFSFVFSNSAKTVFESMVFIFVTHPYDVGDLVCIDDTWMFVKEFGFISTVFRTTTNQEVVAPNALLSSSKYIHNARRSGTQWETVDVQCGFETGLAVIDEFRRRLRAWVRENDREWSGGLDVNYAALEDMNSVTLTIAFEHKGNWQDWGTRWSRRTKLMRQIKTVAEELEMPAVVERVHGIARPRRGVNPSQGGASPLMPSPASGGGLGRGVTPLNIPNAPSGRIPFF</sequence>
<dbReference type="AlphaFoldDB" id="A0A8X7SV29"/>
<dbReference type="InterPro" id="IPR002048">
    <property type="entry name" value="EF_hand_dom"/>
</dbReference>
<reference evidence="9" key="1">
    <citation type="submission" date="2016-04" db="EMBL/GenBank/DDBJ databases">
        <authorList>
            <person name="Nguyen H.D."/>
            <person name="Samba Siva P."/>
            <person name="Cullis J."/>
            <person name="Levesque C.A."/>
            <person name="Hambleton S."/>
        </authorList>
    </citation>
    <scope>NUCLEOTIDE SEQUENCE</scope>
    <source>
        <strain evidence="9">DAOMC 236426</strain>
    </source>
</reference>
<evidence type="ECO:0000256" key="1">
    <source>
        <dbReference type="ARBA" id="ARBA00004370"/>
    </source>
</evidence>
<dbReference type="Pfam" id="PF25886">
    <property type="entry name" value="Msy1"/>
    <property type="match status" value="1"/>
</dbReference>
<evidence type="ECO:0000313" key="10">
    <source>
        <dbReference type="Proteomes" id="UP000077684"/>
    </source>
</evidence>
<dbReference type="SMART" id="SM00054">
    <property type="entry name" value="EFh"/>
    <property type="match status" value="1"/>
</dbReference>
<dbReference type="PANTHER" id="PTHR31323">
    <property type="entry name" value="MECHANOSENSITIVE ION CHANNEL PROTEIN MSY2"/>
    <property type="match status" value="1"/>
</dbReference>
<feature type="domain" description="EF-hand" evidence="8">
    <location>
        <begin position="603"/>
        <end position="638"/>
    </location>
</feature>
<protein>
    <recommendedName>
        <fullName evidence="8">EF-hand domain-containing protein</fullName>
    </recommendedName>
</protein>
<dbReference type="SUPFAM" id="SSF50182">
    <property type="entry name" value="Sm-like ribonucleoproteins"/>
    <property type="match status" value="1"/>
</dbReference>
<feature type="transmembrane region" description="Helical" evidence="7">
    <location>
        <begin position="204"/>
        <end position="229"/>
    </location>
</feature>
<evidence type="ECO:0000313" key="9">
    <source>
        <dbReference type="EMBL" id="KAE8243410.1"/>
    </source>
</evidence>
<evidence type="ECO:0000256" key="4">
    <source>
        <dbReference type="ARBA" id="ARBA00022989"/>
    </source>
</evidence>
<accession>A0A8X7SV29</accession>
<dbReference type="PROSITE" id="PS50222">
    <property type="entry name" value="EF_HAND_2"/>
    <property type="match status" value="1"/>
</dbReference>
<feature type="region of interest" description="Disordered" evidence="6">
    <location>
        <begin position="877"/>
        <end position="921"/>
    </location>
</feature>
<dbReference type="GO" id="GO:0005509">
    <property type="term" value="F:calcium ion binding"/>
    <property type="evidence" value="ECO:0007669"/>
    <property type="project" value="InterPro"/>
</dbReference>
<feature type="region of interest" description="Disordered" evidence="6">
    <location>
        <begin position="1"/>
        <end position="147"/>
    </location>
</feature>
<dbReference type="Pfam" id="PF00924">
    <property type="entry name" value="MS_channel_2nd"/>
    <property type="match status" value="1"/>
</dbReference>
<dbReference type="InterPro" id="IPR023408">
    <property type="entry name" value="MscS_beta-dom_sf"/>
</dbReference>
<evidence type="ECO:0000256" key="5">
    <source>
        <dbReference type="ARBA" id="ARBA00023136"/>
    </source>
</evidence>
<evidence type="ECO:0000256" key="2">
    <source>
        <dbReference type="ARBA" id="ARBA00022692"/>
    </source>
</evidence>
<feature type="compositionally biased region" description="Polar residues" evidence="6">
    <location>
        <begin position="424"/>
        <end position="446"/>
    </location>
</feature>
<reference evidence="9" key="2">
    <citation type="journal article" date="2019" name="IMA Fungus">
        <title>Genome sequencing and comparison of five Tilletia species to identify candidate genes for the detection of regulated species infecting wheat.</title>
        <authorList>
            <person name="Nguyen H.D.T."/>
            <person name="Sultana T."/>
            <person name="Kesanakurti P."/>
            <person name="Hambleton S."/>
        </authorList>
    </citation>
    <scope>NUCLEOTIDE SEQUENCE</scope>
    <source>
        <strain evidence="9">DAOMC 236426</strain>
    </source>
</reference>
<dbReference type="PROSITE" id="PS00018">
    <property type="entry name" value="EF_HAND_1"/>
    <property type="match status" value="1"/>
</dbReference>
<feature type="compositionally biased region" description="Acidic residues" evidence="6">
    <location>
        <begin position="110"/>
        <end position="127"/>
    </location>
</feature>
<dbReference type="EMBL" id="LWDE02000901">
    <property type="protein sequence ID" value="KAE8243410.1"/>
    <property type="molecule type" value="Genomic_DNA"/>
</dbReference>
<feature type="region of interest" description="Disordered" evidence="6">
    <location>
        <begin position="349"/>
        <end position="529"/>
    </location>
</feature>
<evidence type="ECO:0000259" key="8">
    <source>
        <dbReference type="PROSITE" id="PS50222"/>
    </source>
</evidence>